<dbReference type="InterPro" id="IPR027417">
    <property type="entry name" value="P-loop_NTPase"/>
</dbReference>
<sequence length="261" mass="30846">MLLILGKTCSGKDTFAKELDKLGYKPVISRTTREKRAESDNKYKYVTREQAEKERDKAIAYTEIGDNIYYVLEEDLVSKDYYIIDYKGFLKLEESFPNTDFDIVYLTADEEKRKERFIKRGGTVEQFCKRNIAEKEQFKDFIAITQSRDLENHNIRFLTFLDNKFENNFESFAKEVDNTLTWFENIGVIIDFIIEKDHLSVNSDGKIRVYYTENNEERVKYVSKGNFARILQHDNEGFLYVLDDILGNKNIFKLLAKIDKQ</sequence>
<protein>
    <submittedName>
        <fullName evidence="1">AAA family ATPase</fullName>
    </submittedName>
</protein>
<evidence type="ECO:0000313" key="2">
    <source>
        <dbReference type="Proteomes" id="UP001634413"/>
    </source>
</evidence>
<dbReference type="Pfam" id="PF13238">
    <property type="entry name" value="AAA_18"/>
    <property type="match status" value="1"/>
</dbReference>
<organism evidence="1 2">
    <name type="scientific">Finegoldia dalianensis</name>
    <dbReference type="NCBI Taxonomy" id="3145239"/>
    <lineage>
        <taxon>Bacteria</taxon>
        <taxon>Bacillati</taxon>
        <taxon>Bacillota</taxon>
        <taxon>Tissierellia</taxon>
        <taxon>Tissierellales</taxon>
        <taxon>Peptoniphilaceae</taxon>
        <taxon>Finegoldia</taxon>
    </lineage>
</organism>
<accession>A0ABW9KF39</accession>
<evidence type="ECO:0000313" key="1">
    <source>
        <dbReference type="EMBL" id="MFN2102893.1"/>
    </source>
</evidence>
<gene>
    <name evidence="1" type="ORF">ABDJ34_08260</name>
</gene>
<dbReference type="SUPFAM" id="SSF52540">
    <property type="entry name" value="P-loop containing nucleoside triphosphate hydrolases"/>
    <property type="match status" value="1"/>
</dbReference>
<name>A0ABW9KF39_9FIRM</name>
<proteinExistence type="predicted"/>
<reference evidence="1 2" key="1">
    <citation type="journal article" date="2024" name="Anaerobe">
        <title>The identification of Finegoldia dalianensis sp. nov., isolated from the pus of a patient with skin abscess and genomic analysis of the strains belonging to Finegoldia genus.</title>
        <authorList>
            <person name="Li Y."/>
            <person name="Wang Y."/>
            <person name="Xiao D."/>
            <person name="Wang J."/>
            <person name="Jin D."/>
        </authorList>
    </citation>
    <scope>NUCLEOTIDE SEQUENCE [LARGE SCALE GENOMIC DNA]</scope>
    <source>
        <strain evidence="1 2">LY240594</strain>
    </source>
</reference>
<comment type="caution">
    <text evidence="1">The sequence shown here is derived from an EMBL/GenBank/DDBJ whole genome shotgun (WGS) entry which is preliminary data.</text>
</comment>
<dbReference type="Proteomes" id="UP001634413">
    <property type="component" value="Unassembled WGS sequence"/>
</dbReference>
<dbReference type="EMBL" id="JBDLBQ010000007">
    <property type="protein sequence ID" value="MFN2102893.1"/>
    <property type="molecule type" value="Genomic_DNA"/>
</dbReference>
<dbReference type="RefSeq" id="WP_412702034.1">
    <property type="nucleotide sequence ID" value="NZ_JBDLBQ010000007.1"/>
</dbReference>
<dbReference type="Gene3D" id="3.40.50.300">
    <property type="entry name" value="P-loop containing nucleotide triphosphate hydrolases"/>
    <property type="match status" value="1"/>
</dbReference>
<keyword evidence="2" id="KW-1185">Reference proteome</keyword>